<dbReference type="EMBL" id="JAAARO010000020">
    <property type="protein sequence ID" value="KAF5730381.1"/>
    <property type="molecule type" value="Genomic_DNA"/>
</dbReference>
<organism evidence="2 3">
    <name type="scientific">Tripterygium wilfordii</name>
    <name type="common">Thunder God vine</name>
    <dbReference type="NCBI Taxonomy" id="458696"/>
    <lineage>
        <taxon>Eukaryota</taxon>
        <taxon>Viridiplantae</taxon>
        <taxon>Streptophyta</taxon>
        <taxon>Embryophyta</taxon>
        <taxon>Tracheophyta</taxon>
        <taxon>Spermatophyta</taxon>
        <taxon>Magnoliopsida</taxon>
        <taxon>eudicotyledons</taxon>
        <taxon>Gunneridae</taxon>
        <taxon>Pentapetalae</taxon>
        <taxon>rosids</taxon>
        <taxon>fabids</taxon>
        <taxon>Celastrales</taxon>
        <taxon>Celastraceae</taxon>
        <taxon>Tripterygium</taxon>
    </lineage>
</organism>
<reference evidence="2 3" key="1">
    <citation type="journal article" date="2020" name="Nat. Commun.">
        <title>Genome of Tripterygium wilfordii and identification of cytochrome P450 involved in triptolide biosynthesis.</title>
        <authorList>
            <person name="Tu L."/>
            <person name="Su P."/>
            <person name="Zhang Z."/>
            <person name="Gao L."/>
            <person name="Wang J."/>
            <person name="Hu T."/>
            <person name="Zhou J."/>
            <person name="Zhang Y."/>
            <person name="Zhao Y."/>
            <person name="Liu Y."/>
            <person name="Song Y."/>
            <person name="Tong Y."/>
            <person name="Lu Y."/>
            <person name="Yang J."/>
            <person name="Xu C."/>
            <person name="Jia M."/>
            <person name="Peters R.J."/>
            <person name="Huang L."/>
            <person name="Gao W."/>
        </authorList>
    </citation>
    <scope>NUCLEOTIDE SEQUENCE [LARGE SCALE GENOMIC DNA]</scope>
    <source>
        <strain evidence="3">cv. XIE 37</strain>
        <tissue evidence="2">Leaf</tissue>
    </source>
</reference>
<sequence length="178" mass="20478">MEDSEAILCQISFLKDMLDQVNDEIEGNIQTTREIESEIVNCSEIESALASRESELTRLLYVSYFEIHGLISVTADSRKSVKILNDELSCLRTTRDEILQRINDKRDEFTATCLEFQWEIDKGETEELVALLSEKEFLENEFLQLDKKNKALKNSMLAFVEEVLEDLNNSNAGNIILF</sequence>
<dbReference type="Proteomes" id="UP000593562">
    <property type="component" value="Unassembled WGS sequence"/>
</dbReference>
<evidence type="ECO:0000313" key="2">
    <source>
        <dbReference type="EMBL" id="KAF5730381.1"/>
    </source>
</evidence>
<evidence type="ECO:0000256" key="1">
    <source>
        <dbReference type="SAM" id="Coils"/>
    </source>
</evidence>
<proteinExistence type="predicted"/>
<accession>A0A7J7C8B3</accession>
<comment type="caution">
    <text evidence="2">The sequence shown here is derived from an EMBL/GenBank/DDBJ whole genome shotgun (WGS) entry which is preliminary data.</text>
</comment>
<feature type="coiled-coil region" evidence="1">
    <location>
        <begin position="128"/>
        <end position="155"/>
    </location>
</feature>
<gene>
    <name evidence="2" type="ORF">HS088_TW20G00754</name>
</gene>
<keyword evidence="3" id="KW-1185">Reference proteome</keyword>
<name>A0A7J7C8B3_TRIWF</name>
<protein>
    <submittedName>
        <fullName evidence="2">Uncharacterized protein</fullName>
    </submittedName>
</protein>
<keyword evidence="1" id="KW-0175">Coiled coil</keyword>
<evidence type="ECO:0000313" key="3">
    <source>
        <dbReference type="Proteomes" id="UP000593562"/>
    </source>
</evidence>
<dbReference type="AlphaFoldDB" id="A0A7J7C8B3"/>
<dbReference type="InParanoid" id="A0A7J7C8B3"/>